<dbReference type="EMBL" id="JAGINT010000001">
    <property type="protein sequence ID" value="MBP2351700.1"/>
    <property type="molecule type" value="Genomic_DNA"/>
</dbReference>
<feature type="compositionally biased region" description="Polar residues" evidence="1">
    <location>
        <begin position="1"/>
        <end position="16"/>
    </location>
</feature>
<sequence length="96" mass="10311">MEPDVTETSTDDSQLPTRAAAPRADGGDWTIGKLIELLDAAIDSAGAQLARSAGLWADSPSPFEGRERPLKRRNLQAEETRTLLEQADVDRGPGPL</sequence>
<dbReference type="RefSeq" id="WP_209694574.1">
    <property type="nucleotide sequence ID" value="NZ_BAAAVU010000013.1"/>
</dbReference>
<evidence type="ECO:0000256" key="1">
    <source>
        <dbReference type="SAM" id="MobiDB-lite"/>
    </source>
</evidence>
<feature type="region of interest" description="Disordered" evidence="1">
    <location>
        <begin position="1"/>
        <end position="26"/>
    </location>
</feature>
<comment type="caution">
    <text evidence="2">The sequence shown here is derived from an EMBL/GenBank/DDBJ whole genome shotgun (WGS) entry which is preliminary data.</text>
</comment>
<name>A0ABS4UJA3_9ACTN</name>
<reference evidence="2 3" key="1">
    <citation type="submission" date="2021-03" db="EMBL/GenBank/DDBJ databases">
        <title>Sequencing the genomes of 1000 actinobacteria strains.</title>
        <authorList>
            <person name="Klenk H.-P."/>
        </authorList>
    </citation>
    <scope>NUCLEOTIDE SEQUENCE [LARGE SCALE GENOMIC DNA]</scope>
    <source>
        <strain evidence="2 3">DSM 18824</strain>
    </source>
</reference>
<organism evidence="2 3">
    <name type="scientific">Kribbella aluminosa</name>
    <dbReference type="NCBI Taxonomy" id="416017"/>
    <lineage>
        <taxon>Bacteria</taxon>
        <taxon>Bacillati</taxon>
        <taxon>Actinomycetota</taxon>
        <taxon>Actinomycetes</taxon>
        <taxon>Propionibacteriales</taxon>
        <taxon>Kribbellaceae</taxon>
        <taxon>Kribbella</taxon>
    </lineage>
</organism>
<feature type="region of interest" description="Disordered" evidence="1">
    <location>
        <begin position="52"/>
        <end position="96"/>
    </location>
</feature>
<evidence type="ECO:0000313" key="3">
    <source>
        <dbReference type="Proteomes" id="UP000755585"/>
    </source>
</evidence>
<proteinExistence type="predicted"/>
<evidence type="ECO:0000313" key="2">
    <source>
        <dbReference type="EMBL" id="MBP2351700.1"/>
    </source>
</evidence>
<keyword evidence="3" id="KW-1185">Reference proteome</keyword>
<gene>
    <name evidence="2" type="ORF">JOF29_002783</name>
</gene>
<accession>A0ABS4UJA3</accession>
<protein>
    <submittedName>
        <fullName evidence="2">Uncharacterized protein</fullName>
    </submittedName>
</protein>
<dbReference type="Proteomes" id="UP000755585">
    <property type="component" value="Unassembled WGS sequence"/>
</dbReference>